<protein>
    <submittedName>
        <fullName evidence="1">Uncharacterized protein</fullName>
    </submittedName>
</protein>
<name>A0A1F5LH73_PENAI</name>
<evidence type="ECO:0000313" key="1">
    <source>
        <dbReference type="EMBL" id="OGE52554.1"/>
    </source>
</evidence>
<proteinExistence type="predicted"/>
<reference evidence="1 2" key="1">
    <citation type="journal article" date="2016" name="Sci. Rep.">
        <title>Penicillium arizonense, a new, genome sequenced fungal species, reveals a high chemical diversity in secreted metabolites.</title>
        <authorList>
            <person name="Grijseels S."/>
            <person name="Nielsen J.C."/>
            <person name="Randelovic M."/>
            <person name="Nielsen J."/>
            <person name="Nielsen K.F."/>
            <person name="Workman M."/>
            <person name="Frisvad J.C."/>
        </authorList>
    </citation>
    <scope>NUCLEOTIDE SEQUENCE [LARGE SCALE GENOMIC DNA]</scope>
    <source>
        <strain evidence="1 2">CBS 141311</strain>
    </source>
</reference>
<comment type="caution">
    <text evidence="1">The sequence shown here is derived from an EMBL/GenBank/DDBJ whole genome shotgun (WGS) entry which is preliminary data.</text>
</comment>
<dbReference type="Proteomes" id="UP000177622">
    <property type="component" value="Unassembled WGS sequence"/>
</dbReference>
<organism evidence="1 2">
    <name type="scientific">Penicillium arizonense</name>
    <dbReference type="NCBI Taxonomy" id="1835702"/>
    <lineage>
        <taxon>Eukaryota</taxon>
        <taxon>Fungi</taxon>
        <taxon>Dikarya</taxon>
        <taxon>Ascomycota</taxon>
        <taxon>Pezizomycotina</taxon>
        <taxon>Eurotiomycetes</taxon>
        <taxon>Eurotiomycetidae</taxon>
        <taxon>Eurotiales</taxon>
        <taxon>Aspergillaceae</taxon>
        <taxon>Penicillium</taxon>
    </lineage>
</organism>
<evidence type="ECO:0000313" key="2">
    <source>
        <dbReference type="Proteomes" id="UP000177622"/>
    </source>
</evidence>
<accession>A0A1F5LH73</accession>
<gene>
    <name evidence="1" type="ORF">PENARI_c010G11718</name>
</gene>
<dbReference type="AlphaFoldDB" id="A0A1F5LH73"/>
<sequence>MPLDEEGVKWSCVLTREELAVARGHISQWPKSRKARVIFAGLYTKVSESQDDVSQSTPAYVPLMASPALSKVQKPERSESHFHLAPGTIAKALKYPTSA</sequence>
<dbReference type="EMBL" id="LXJU01000010">
    <property type="protein sequence ID" value="OGE52554.1"/>
    <property type="molecule type" value="Genomic_DNA"/>
</dbReference>
<dbReference type="GeneID" id="34577167"/>
<keyword evidence="2" id="KW-1185">Reference proteome</keyword>
<dbReference type="RefSeq" id="XP_022487996.1">
    <property type="nucleotide sequence ID" value="XM_022632433.1"/>
</dbReference>